<name>F9CWF1_9ARCH</name>
<dbReference type="EMBL" id="AFPU01000001">
    <property type="protein sequence ID" value="EGP93603.1"/>
    <property type="molecule type" value="Genomic_DNA"/>
</dbReference>
<sequence length="90" mass="9977">MITADVTNSLNTQQPFVYITQVKNSDNIVVSLSWLTGSLSPHQSFSPAQSWTSTEIGMYAIEVFVWKSIDNPEALSAPLFMKVNVIDPKT</sequence>
<dbReference type="AlphaFoldDB" id="F9CWF1"/>
<reference evidence="1 2" key="1">
    <citation type="journal article" date="2011" name="J. Bacteriol.">
        <title>Genome Sequence of an Ammonia-Oxidizing Soil Archaeon, "Candidatus Nitrosoarchaeum koreensis" MY1.</title>
        <authorList>
            <person name="Kim B.K."/>
            <person name="Jung M.Y."/>
            <person name="Yu D.S."/>
            <person name="Park S.J."/>
            <person name="Oh T.K."/>
            <person name="Rhee S.K."/>
            <person name="Kim J.F."/>
        </authorList>
    </citation>
    <scope>NUCLEOTIDE SEQUENCE [LARGE SCALE GENOMIC DNA]</scope>
    <source>
        <strain evidence="1 2">MY1</strain>
    </source>
</reference>
<dbReference type="PATRIC" id="fig|1001994.6.peg.829"/>
<accession>F9CWF1</accession>
<proteinExistence type="predicted"/>
<evidence type="ECO:0000313" key="1">
    <source>
        <dbReference type="EMBL" id="EGP93603.1"/>
    </source>
</evidence>
<organism evidence="1 2">
    <name type="scientific">Nitrosarchaeum koreense MY1</name>
    <dbReference type="NCBI Taxonomy" id="1001994"/>
    <lineage>
        <taxon>Archaea</taxon>
        <taxon>Nitrososphaerota</taxon>
        <taxon>Nitrososphaeria</taxon>
        <taxon>Nitrosopumilales</taxon>
        <taxon>Nitrosopumilaceae</taxon>
        <taxon>Nitrosarchaeum</taxon>
    </lineage>
</organism>
<comment type="caution">
    <text evidence="1">The sequence shown here is derived from an EMBL/GenBank/DDBJ whole genome shotgun (WGS) entry which is preliminary data.</text>
</comment>
<gene>
    <name evidence="1" type="ORF">MY1_0841</name>
</gene>
<keyword evidence="2" id="KW-1185">Reference proteome</keyword>
<evidence type="ECO:0000313" key="2">
    <source>
        <dbReference type="Proteomes" id="UP000004440"/>
    </source>
</evidence>
<protein>
    <submittedName>
        <fullName evidence="1">Putative PKD domain protein</fullName>
    </submittedName>
</protein>
<dbReference type="Proteomes" id="UP000004440">
    <property type="component" value="Unassembled WGS sequence"/>
</dbReference>